<dbReference type="PANTHER" id="PTHR38097:SF2">
    <property type="entry name" value="DNA-BINDING PROTEIN STPA"/>
    <property type="match status" value="1"/>
</dbReference>
<dbReference type="GO" id="GO:0005829">
    <property type="term" value="C:cytosol"/>
    <property type="evidence" value="ECO:0007669"/>
    <property type="project" value="TreeGrafter"/>
</dbReference>
<dbReference type="GO" id="GO:0003680">
    <property type="term" value="F:minor groove of adenine-thymine-rich DNA binding"/>
    <property type="evidence" value="ECO:0007669"/>
    <property type="project" value="TreeGrafter"/>
</dbReference>
<gene>
    <name evidence="7" type="ORF">CYJ10_12200</name>
</gene>
<dbReference type="Gene3D" id="4.10.430.10">
    <property type="entry name" value="Histone-like protein H-NS, C-terminal domain"/>
    <property type="match status" value="1"/>
</dbReference>
<accession>A0A2N5CDU6</accession>
<keyword evidence="4 7" id="KW-0238">DNA-binding</keyword>
<feature type="compositionally biased region" description="Polar residues" evidence="5">
    <location>
        <begin position="53"/>
        <end position="65"/>
    </location>
</feature>
<proteinExistence type="inferred from homology"/>
<dbReference type="Pfam" id="PF00816">
    <property type="entry name" value="Histone_HNS"/>
    <property type="match status" value="1"/>
</dbReference>
<evidence type="ECO:0000256" key="2">
    <source>
        <dbReference type="ARBA" id="ARBA00010610"/>
    </source>
</evidence>
<dbReference type="PANTHER" id="PTHR38097">
    <property type="match status" value="1"/>
</dbReference>
<keyword evidence="3" id="KW-0963">Cytoplasm</keyword>
<dbReference type="GO" id="GO:0001217">
    <property type="term" value="F:DNA-binding transcription repressor activity"/>
    <property type="evidence" value="ECO:0007669"/>
    <property type="project" value="TreeGrafter"/>
</dbReference>
<dbReference type="InterPro" id="IPR027444">
    <property type="entry name" value="H-NS_C_dom"/>
</dbReference>
<dbReference type="GO" id="GO:0003681">
    <property type="term" value="F:bent DNA binding"/>
    <property type="evidence" value="ECO:0007669"/>
    <property type="project" value="TreeGrafter"/>
</dbReference>
<evidence type="ECO:0000256" key="1">
    <source>
        <dbReference type="ARBA" id="ARBA00004453"/>
    </source>
</evidence>
<dbReference type="SMART" id="SM00528">
    <property type="entry name" value="HNS"/>
    <property type="match status" value="1"/>
</dbReference>
<feature type="domain" description="DNA-binding protein H-NS-like C-terminal" evidence="6">
    <location>
        <begin position="58"/>
        <end position="101"/>
    </location>
</feature>
<organism evidence="7 8">
    <name type="scientific">Cupriavidus pauculus</name>
    <dbReference type="NCBI Taxonomy" id="82633"/>
    <lineage>
        <taxon>Bacteria</taxon>
        <taxon>Pseudomonadati</taxon>
        <taxon>Pseudomonadota</taxon>
        <taxon>Betaproteobacteria</taxon>
        <taxon>Burkholderiales</taxon>
        <taxon>Burkholderiaceae</taxon>
        <taxon>Cupriavidus</taxon>
    </lineage>
</organism>
<sequence length="102" mass="11049">MYPLHEQNLPGNAEASETQRLRERASAIVWVRTEMAKHGISAGDLLAAGCFETSTEPGSSSTQNPALYRDAEGHTWNGNGNLPAWLQRAVNAGQSAEHFKVS</sequence>
<dbReference type="GO" id="GO:0000976">
    <property type="term" value="F:transcription cis-regulatory region binding"/>
    <property type="evidence" value="ECO:0007669"/>
    <property type="project" value="TreeGrafter"/>
</dbReference>
<feature type="region of interest" description="Disordered" evidence="5">
    <location>
        <begin position="1"/>
        <end position="20"/>
    </location>
</feature>
<name>A0A2N5CDU6_9BURK</name>
<evidence type="ECO:0000256" key="3">
    <source>
        <dbReference type="ARBA" id="ARBA00022490"/>
    </source>
</evidence>
<protein>
    <submittedName>
        <fullName evidence="7">DNA-binding protein</fullName>
    </submittedName>
</protein>
<evidence type="ECO:0000313" key="8">
    <source>
        <dbReference type="Proteomes" id="UP000234341"/>
    </source>
</evidence>
<dbReference type="GO" id="GO:0009295">
    <property type="term" value="C:nucleoid"/>
    <property type="evidence" value="ECO:0007669"/>
    <property type="project" value="UniProtKB-SubCell"/>
</dbReference>
<dbReference type="AlphaFoldDB" id="A0A2N5CDU6"/>
<dbReference type="SUPFAM" id="SSF81273">
    <property type="entry name" value="H-NS histone-like proteins"/>
    <property type="match status" value="1"/>
</dbReference>
<dbReference type="GO" id="GO:0032993">
    <property type="term" value="C:protein-DNA complex"/>
    <property type="evidence" value="ECO:0007669"/>
    <property type="project" value="TreeGrafter"/>
</dbReference>
<dbReference type="RefSeq" id="WP_101681755.1">
    <property type="nucleotide sequence ID" value="NZ_PJRP01000004.1"/>
</dbReference>
<evidence type="ECO:0000259" key="6">
    <source>
        <dbReference type="SMART" id="SM00528"/>
    </source>
</evidence>
<comment type="subcellular location">
    <subcellularLocation>
        <location evidence="1">Cytoplasm</location>
        <location evidence="1">Nucleoid</location>
    </subcellularLocation>
</comment>
<reference evidence="7 8" key="1">
    <citation type="submission" date="2017-12" db="EMBL/GenBank/DDBJ databases">
        <title>Genome sequence of the active heterotrophic nitrifier-denitrifier, Cupriavidus pauculus UM1.</title>
        <authorList>
            <person name="Putonti C."/>
            <person name="Castignetti D."/>
        </authorList>
    </citation>
    <scope>NUCLEOTIDE SEQUENCE [LARGE SCALE GENOMIC DNA]</scope>
    <source>
        <strain evidence="7 8">UM1</strain>
    </source>
</reference>
<feature type="region of interest" description="Disordered" evidence="5">
    <location>
        <begin position="53"/>
        <end position="74"/>
    </location>
</feature>
<comment type="similarity">
    <text evidence="2">Belongs to the histone-like protein H-NS family.</text>
</comment>
<dbReference type="Proteomes" id="UP000234341">
    <property type="component" value="Unassembled WGS sequence"/>
</dbReference>
<evidence type="ECO:0000256" key="4">
    <source>
        <dbReference type="ARBA" id="ARBA00023125"/>
    </source>
</evidence>
<dbReference type="EMBL" id="PJRP01000004">
    <property type="protein sequence ID" value="PLQ00386.1"/>
    <property type="molecule type" value="Genomic_DNA"/>
</dbReference>
<evidence type="ECO:0000313" key="7">
    <source>
        <dbReference type="EMBL" id="PLQ00386.1"/>
    </source>
</evidence>
<comment type="caution">
    <text evidence="7">The sequence shown here is derived from an EMBL/GenBank/DDBJ whole genome shotgun (WGS) entry which is preliminary data.</text>
</comment>
<evidence type="ECO:0000256" key="5">
    <source>
        <dbReference type="SAM" id="MobiDB-lite"/>
    </source>
</evidence>
<dbReference type="InterPro" id="IPR037150">
    <property type="entry name" value="H-NS_C_dom_sf"/>
</dbReference>
<dbReference type="OrthoDB" id="8966769at2"/>